<dbReference type="Proteomes" id="UP000694843">
    <property type="component" value="Unplaced"/>
</dbReference>
<keyword evidence="2" id="KW-1185">Reference proteome</keyword>
<feature type="region of interest" description="Disordered" evidence="1">
    <location>
        <begin position="551"/>
        <end position="574"/>
    </location>
</feature>
<feature type="region of interest" description="Disordered" evidence="1">
    <location>
        <begin position="256"/>
        <end position="282"/>
    </location>
</feature>
<evidence type="ECO:0000256" key="1">
    <source>
        <dbReference type="SAM" id="MobiDB-lite"/>
    </source>
</evidence>
<feature type="compositionally biased region" description="Basic and acidic residues" evidence="1">
    <location>
        <begin position="870"/>
        <end position="883"/>
    </location>
</feature>
<accession>A0A8B7NKU1</accession>
<evidence type="ECO:0000313" key="2">
    <source>
        <dbReference type="Proteomes" id="UP000694843"/>
    </source>
</evidence>
<feature type="region of interest" description="Disordered" evidence="1">
    <location>
        <begin position="852"/>
        <end position="883"/>
    </location>
</feature>
<proteinExistence type="predicted"/>
<dbReference type="GeneID" id="108671286"/>
<reference evidence="3" key="1">
    <citation type="submission" date="2025-08" db="UniProtKB">
        <authorList>
            <consortium name="RefSeq"/>
        </authorList>
    </citation>
    <scope>IDENTIFICATION</scope>
    <source>
        <tissue evidence="3">Whole organism</tissue>
    </source>
</reference>
<dbReference type="OrthoDB" id="6162705at2759"/>
<dbReference type="RefSeq" id="XP_018014280.1">
    <property type="nucleotide sequence ID" value="XM_018158791.2"/>
</dbReference>
<dbReference type="AlphaFoldDB" id="A0A8B7NKU1"/>
<organism evidence="2 3">
    <name type="scientific">Hyalella azteca</name>
    <name type="common">Amphipod</name>
    <dbReference type="NCBI Taxonomy" id="294128"/>
    <lineage>
        <taxon>Eukaryota</taxon>
        <taxon>Metazoa</taxon>
        <taxon>Ecdysozoa</taxon>
        <taxon>Arthropoda</taxon>
        <taxon>Crustacea</taxon>
        <taxon>Multicrustacea</taxon>
        <taxon>Malacostraca</taxon>
        <taxon>Eumalacostraca</taxon>
        <taxon>Peracarida</taxon>
        <taxon>Amphipoda</taxon>
        <taxon>Senticaudata</taxon>
        <taxon>Talitrida</taxon>
        <taxon>Talitroidea</taxon>
        <taxon>Hyalellidae</taxon>
        <taxon>Hyalella</taxon>
    </lineage>
</organism>
<feature type="compositionally biased region" description="Polar residues" evidence="1">
    <location>
        <begin position="127"/>
        <end position="137"/>
    </location>
</feature>
<evidence type="ECO:0000313" key="3">
    <source>
        <dbReference type="RefSeq" id="XP_018014280.1"/>
    </source>
</evidence>
<dbReference type="KEGG" id="hazt:108671286"/>
<gene>
    <name evidence="3" type="primary">LOC108671286</name>
</gene>
<feature type="region of interest" description="Disordered" evidence="1">
    <location>
        <begin position="510"/>
        <end position="531"/>
    </location>
</feature>
<sequence>MSDAPPTDITATEKGENVLNVTKVVSETAVDDAVVKPVCTSQANQIPSNARTLSGLLSEERFTVTPCETEKEVHNKSEQSELGRKKKRCPCPWKAQPPPRPFKKARYAWQIKNYEHTVSRMKKAIAQQPQTLPSGNPGSARGAANIDSIPATNETKRSAESAYYPGLYGNLPAAYSTGFYNPLLRWSKTPEASCVEIPVNRMLQNMFFSGNEPSSGLHPLLMMSLAEGNAAAFNESLRCEDLPRDCAPLLAADVEGATSPGLQSPPTSDYDSSSDEASLGDDLVPDAQMMSHFPPSYPSLQQQQQQQHLISSPQQRHYLSSAENAHHQMLQHHQHNPVSCAQLPHVNAMPARCDSPLDVPLSQRRPYIADDPPSPQINYSHHCPDQTNNDTNLAFHNAMMNCPISMTNRHLFSLQLHNFCERMQANNNLFQFNQSYQQYRNSCARITEFMDEQSSLNLRNCEQNNDATLGDRDLSSVADDYTGQVQQNPIMDSLGDENCSILKNLGPSLPTNTDLPKNNGDGHQGLPKLSKLDDETISNKAGIEDVTVQVNSHDPSLKNPLLIPPVDRKSDNSHNTGGITEFIGAVLASGLRDELQQHTETENTALNPLQFVPVIDASLSTTDECKQNALSTSKEPLAKNVNDSKMLNHGCSGRSDEDTLRTSVQQVGKNLTVDSVENGDLPRNGMDENVFSDPEDVRGAVKEDCNITLNLSKAEHAKHADTRDSSSGSVRGLDRTEELKCDGSSAVLKCKLDTDDTGDSCSIASFSPKCLSCVSGCDDCSRNFSDRALESPNNRLTLLTCSCVIAKQCSDEASITPEDARSPLTSNPSHGDCDNLGDAELSSQAAKKIALRKDDSFPGDVSEPGSCCSTRERPDSVETPHDDGDVCVKTDVKSCSSIPDTHDDAEVSEEKATSALVHHICDNNNDKFFLDQAFHVAIKQGLGYQKA</sequence>
<protein>
    <submittedName>
        <fullName evidence="3">Uncharacterized protein LOC108671286</fullName>
    </submittedName>
</protein>
<feature type="region of interest" description="Disordered" evidence="1">
    <location>
        <begin position="121"/>
        <end position="155"/>
    </location>
</feature>
<name>A0A8B7NKU1_HYAAZ</name>